<organism evidence="3 4">
    <name type="scientific">Hohenbuehelia grisea</name>
    <dbReference type="NCBI Taxonomy" id="104357"/>
    <lineage>
        <taxon>Eukaryota</taxon>
        <taxon>Fungi</taxon>
        <taxon>Dikarya</taxon>
        <taxon>Basidiomycota</taxon>
        <taxon>Agaricomycotina</taxon>
        <taxon>Agaricomycetes</taxon>
        <taxon>Agaricomycetidae</taxon>
        <taxon>Agaricales</taxon>
        <taxon>Pleurotineae</taxon>
        <taxon>Pleurotaceae</taxon>
        <taxon>Hohenbuehelia</taxon>
    </lineage>
</organism>
<dbReference type="PANTHER" id="PTHR43201">
    <property type="entry name" value="ACYL-COA SYNTHETASE"/>
    <property type="match status" value="1"/>
</dbReference>
<evidence type="ECO:0000256" key="1">
    <source>
        <dbReference type="ARBA" id="ARBA00006432"/>
    </source>
</evidence>
<keyword evidence="4" id="KW-1185">Reference proteome</keyword>
<dbReference type="Pfam" id="PF23562">
    <property type="entry name" value="AMP-binding_C_3"/>
    <property type="match status" value="1"/>
</dbReference>
<reference evidence="4" key="1">
    <citation type="submission" date="2024-06" db="EMBL/GenBank/DDBJ databases">
        <title>Multi-omics analyses provide insights into the biosynthesis of the anticancer antibiotic pleurotin in Hohenbuehelia grisea.</title>
        <authorList>
            <person name="Weaver J.A."/>
            <person name="Alberti F."/>
        </authorList>
    </citation>
    <scope>NUCLEOTIDE SEQUENCE [LARGE SCALE GENOMIC DNA]</scope>
    <source>
        <strain evidence="4">T-177</strain>
    </source>
</reference>
<evidence type="ECO:0000313" key="3">
    <source>
        <dbReference type="EMBL" id="KAL0958539.1"/>
    </source>
</evidence>
<evidence type="ECO:0000259" key="2">
    <source>
        <dbReference type="Pfam" id="PF00501"/>
    </source>
</evidence>
<protein>
    <recommendedName>
        <fullName evidence="2">AMP-dependent synthetase/ligase domain-containing protein</fullName>
    </recommendedName>
</protein>
<dbReference type="InterPro" id="IPR000873">
    <property type="entry name" value="AMP-dep_synth/lig_dom"/>
</dbReference>
<name>A0ABR3JSC4_9AGAR</name>
<dbReference type="SUPFAM" id="SSF56801">
    <property type="entry name" value="Acetyl-CoA synthetase-like"/>
    <property type="match status" value="1"/>
</dbReference>
<dbReference type="Gene3D" id="3.40.50.12780">
    <property type="entry name" value="N-terminal domain of ligase-like"/>
    <property type="match status" value="1"/>
</dbReference>
<sequence length="539" mass="60230">MVPVHLSALNTAASRYSELPAFKLPQTDLEGRVTQWSVVTYRQFQDDVNRFARHWADRLLMDGVCPKSVVGLWLSGMAYTDVLHIYGLSKAGYIPQLCSLRLDNADIIYQLLHHSAAKALIVDPSKATSLSSSPVPVYHAITTEEAALSSPFSLPEFADPLPSDTALIFHTSGSTSGSPKLVPCSYRWLKSMFDKSYQVLHPKSSVRKDVISWMGSMCHIAQNFMLSGALQHGSCFVQPTTLDFSSQELVEMVKQCDLNRLNLFATYLSRHIRAARTDCALSQMLSGLDQLLSTGLPLPREDEEWAYSNGLPLRNVFGNTECGGMLLSVGSDEPQENCNPRLLRSLDGMAYSFVPIDQPHNTETSHQSTTRMLELVVCANSLDCPDESLCGADGCFRTGDLFNEVKPGHYIFRGRNDDWIKSENSLRCDTRAIEDNVRATCAHLISDCVVVGSGRPSPVLFVEPLDEAANPTKLSREIISRTRQFHVRRYIHERITSPDMVLIVRPGSLPRTATKGNIRRQLIEEEYKDRLDTIFAKRR</sequence>
<gene>
    <name evidence="3" type="ORF">HGRIS_000679</name>
</gene>
<proteinExistence type="inferred from homology"/>
<dbReference type="PANTHER" id="PTHR43201:SF8">
    <property type="entry name" value="ACYL-COA SYNTHETASE FAMILY MEMBER 3"/>
    <property type="match status" value="1"/>
</dbReference>
<dbReference type="Pfam" id="PF00501">
    <property type="entry name" value="AMP-binding"/>
    <property type="match status" value="1"/>
</dbReference>
<comment type="caution">
    <text evidence="3">The sequence shown here is derived from an EMBL/GenBank/DDBJ whole genome shotgun (WGS) entry which is preliminary data.</text>
</comment>
<dbReference type="Proteomes" id="UP001556367">
    <property type="component" value="Unassembled WGS sequence"/>
</dbReference>
<feature type="domain" description="AMP-dependent synthetase/ligase" evidence="2">
    <location>
        <begin position="14"/>
        <end position="332"/>
    </location>
</feature>
<dbReference type="EMBL" id="JASNQZ010000004">
    <property type="protein sequence ID" value="KAL0958539.1"/>
    <property type="molecule type" value="Genomic_DNA"/>
</dbReference>
<dbReference type="InterPro" id="IPR042099">
    <property type="entry name" value="ANL_N_sf"/>
</dbReference>
<evidence type="ECO:0000313" key="4">
    <source>
        <dbReference type="Proteomes" id="UP001556367"/>
    </source>
</evidence>
<comment type="similarity">
    <text evidence="1">Belongs to the ATP-dependent AMP-binding enzyme family.</text>
</comment>
<accession>A0ABR3JSC4</accession>